<reference evidence="2 3" key="1">
    <citation type="submission" date="2018-02" db="EMBL/GenBank/DDBJ databases">
        <title>Subsurface microbial communities from deep shales in Ohio and West Virginia, USA.</title>
        <authorList>
            <person name="Wrighton K."/>
        </authorList>
    </citation>
    <scope>NUCLEOTIDE SEQUENCE [LARGE SCALE GENOMIC DNA]</scope>
    <source>
        <strain evidence="2 3">OWC-G53F</strain>
    </source>
</reference>
<dbReference type="EMBL" id="PTIY01000008">
    <property type="protein sequence ID" value="PPK70673.1"/>
    <property type="molecule type" value="Genomic_DNA"/>
</dbReference>
<evidence type="ECO:0000313" key="2">
    <source>
        <dbReference type="EMBL" id="PPK70673.1"/>
    </source>
</evidence>
<accession>A0A2S6GZM5</accession>
<feature type="domain" description="HNH" evidence="1">
    <location>
        <begin position="170"/>
        <end position="226"/>
    </location>
</feature>
<keyword evidence="2" id="KW-0255">Endonuclease</keyword>
<dbReference type="GO" id="GO:0008270">
    <property type="term" value="F:zinc ion binding"/>
    <property type="evidence" value="ECO:0007669"/>
    <property type="project" value="InterPro"/>
</dbReference>
<dbReference type="GO" id="GO:0004519">
    <property type="term" value="F:endonuclease activity"/>
    <property type="evidence" value="ECO:0007669"/>
    <property type="project" value="UniProtKB-KW"/>
</dbReference>
<protein>
    <submittedName>
        <fullName evidence="2">HNH endonuclease</fullName>
    </submittedName>
</protein>
<proteinExistence type="predicted"/>
<keyword evidence="2" id="KW-0378">Hydrolase</keyword>
<dbReference type="Proteomes" id="UP000238071">
    <property type="component" value="Unassembled WGS sequence"/>
</dbReference>
<dbReference type="AlphaFoldDB" id="A0A2S6GZM5"/>
<dbReference type="RefSeq" id="WP_104423948.1">
    <property type="nucleotide sequence ID" value="NZ_PTIY01000008.1"/>
</dbReference>
<dbReference type="Gene3D" id="1.10.30.50">
    <property type="match status" value="1"/>
</dbReference>
<dbReference type="Pfam" id="PF01844">
    <property type="entry name" value="HNH"/>
    <property type="match status" value="1"/>
</dbReference>
<evidence type="ECO:0000259" key="1">
    <source>
        <dbReference type="Pfam" id="PF01844"/>
    </source>
</evidence>
<dbReference type="OrthoDB" id="9802640at2"/>
<keyword evidence="2" id="KW-0540">Nuclease</keyword>
<evidence type="ECO:0000313" key="3">
    <source>
        <dbReference type="Proteomes" id="UP000238071"/>
    </source>
</evidence>
<sequence>MEQQETIDIKSGKISDIGEIIISYPYFFAIVEPLLVFIYENGGDVHAVKAKDTYEPLADYFNLTEIERTRTYDDIYKNGRNAIYWRTLVQRAKNSVYIRYMMPASKGVWTLTNQGVQVAQQVILKHTNELYASTSEATITEGSKKAAISNRYERSIIAREICIKKLGYTCAACKIDFAQKYGSIGKGYIHIHHKIPLSNIAEEYIVNPELDMVPVCPNCHAMLHKKDPPFTIEELTKMMANTAG</sequence>
<comment type="caution">
    <text evidence="2">The sequence shown here is derived from an EMBL/GenBank/DDBJ whole genome shotgun (WGS) entry which is preliminary data.</text>
</comment>
<name>A0A2S6GZM5_9GAMM</name>
<dbReference type="InterPro" id="IPR002711">
    <property type="entry name" value="HNH"/>
</dbReference>
<organism evidence="2 3">
    <name type="scientific">Methylobacter tundripaludum</name>
    <dbReference type="NCBI Taxonomy" id="173365"/>
    <lineage>
        <taxon>Bacteria</taxon>
        <taxon>Pseudomonadati</taxon>
        <taxon>Pseudomonadota</taxon>
        <taxon>Gammaproteobacteria</taxon>
        <taxon>Methylococcales</taxon>
        <taxon>Methylococcaceae</taxon>
        <taxon>Methylobacter</taxon>
    </lineage>
</organism>
<gene>
    <name evidence="2" type="ORF">B0F88_10828</name>
</gene>
<dbReference type="GO" id="GO:0003676">
    <property type="term" value="F:nucleic acid binding"/>
    <property type="evidence" value="ECO:0007669"/>
    <property type="project" value="InterPro"/>
</dbReference>
<dbReference type="CDD" id="cd00085">
    <property type="entry name" value="HNHc"/>
    <property type="match status" value="1"/>
</dbReference>
<dbReference type="InterPro" id="IPR003615">
    <property type="entry name" value="HNH_nuc"/>
</dbReference>
<keyword evidence="3" id="KW-1185">Reference proteome</keyword>